<organism evidence="1 2">
    <name type="scientific">Mucuna pruriens</name>
    <name type="common">Velvet bean</name>
    <name type="synonym">Dolichos pruriens</name>
    <dbReference type="NCBI Taxonomy" id="157652"/>
    <lineage>
        <taxon>Eukaryota</taxon>
        <taxon>Viridiplantae</taxon>
        <taxon>Streptophyta</taxon>
        <taxon>Embryophyta</taxon>
        <taxon>Tracheophyta</taxon>
        <taxon>Spermatophyta</taxon>
        <taxon>Magnoliopsida</taxon>
        <taxon>eudicotyledons</taxon>
        <taxon>Gunneridae</taxon>
        <taxon>Pentapetalae</taxon>
        <taxon>rosids</taxon>
        <taxon>fabids</taxon>
        <taxon>Fabales</taxon>
        <taxon>Fabaceae</taxon>
        <taxon>Papilionoideae</taxon>
        <taxon>50 kb inversion clade</taxon>
        <taxon>NPAAA clade</taxon>
        <taxon>indigoferoid/millettioid clade</taxon>
        <taxon>Phaseoleae</taxon>
        <taxon>Mucuna</taxon>
    </lineage>
</organism>
<dbReference type="Pfam" id="PF14009">
    <property type="entry name" value="PADRE"/>
    <property type="match status" value="1"/>
</dbReference>
<dbReference type="Proteomes" id="UP000257109">
    <property type="component" value="Unassembled WGS sequence"/>
</dbReference>
<keyword evidence="2" id="KW-1185">Reference proteome</keyword>
<dbReference type="OrthoDB" id="1688863at2759"/>
<proteinExistence type="predicted"/>
<dbReference type="EMBL" id="QJKJ01001611">
    <property type="protein sequence ID" value="RDY06790.1"/>
    <property type="molecule type" value="Genomic_DNA"/>
</dbReference>
<dbReference type="PANTHER" id="PTHR33148">
    <property type="entry name" value="PLASTID MOVEMENT IMPAIRED PROTEIN-RELATED"/>
    <property type="match status" value="1"/>
</dbReference>
<evidence type="ECO:0000313" key="2">
    <source>
        <dbReference type="Proteomes" id="UP000257109"/>
    </source>
</evidence>
<name>A0A371HVH4_MUCPR</name>
<dbReference type="InterPro" id="IPR025322">
    <property type="entry name" value="PADRE_dom"/>
</dbReference>
<evidence type="ECO:0000313" key="1">
    <source>
        <dbReference type="EMBL" id="RDY06790.1"/>
    </source>
</evidence>
<protein>
    <submittedName>
        <fullName evidence="1">Uncharacterized protein</fullName>
    </submittedName>
</protein>
<comment type="caution">
    <text evidence="1">The sequence shown here is derived from an EMBL/GenBank/DDBJ whole genome shotgun (WGS) entry which is preliminary data.</text>
</comment>
<feature type="non-terminal residue" evidence="1">
    <location>
        <position position="1"/>
    </location>
</feature>
<dbReference type="STRING" id="157652.A0A371HVH4"/>
<reference evidence="1" key="1">
    <citation type="submission" date="2018-05" db="EMBL/GenBank/DDBJ databases">
        <title>Draft genome of Mucuna pruriens seed.</title>
        <authorList>
            <person name="Nnadi N.E."/>
            <person name="Vos R."/>
            <person name="Hasami M.H."/>
            <person name="Devisetty U.K."/>
            <person name="Aguiy J.C."/>
        </authorList>
    </citation>
    <scope>NUCLEOTIDE SEQUENCE [LARGE SCALE GENOMIC DNA]</scope>
    <source>
        <strain evidence="1">JCA_2017</strain>
    </source>
</reference>
<dbReference type="AlphaFoldDB" id="A0A371HVH4"/>
<accession>A0A371HVH4</accession>
<gene>
    <name evidence="1" type="ORF">CR513_09164</name>
</gene>
<dbReference type="PANTHER" id="PTHR33148:SF46">
    <property type="entry name" value="EMB|CAB85509.1"/>
    <property type="match status" value="1"/>
</dbReference>
<sequence length="178" mass="19831">MGNCFVLQEGMVRVMKSDGKVVEYKTPIKVHQVLNQFPGHAISESLHHLNPNTRLLQGRLYYLVPPPENFSKKRLRFAEAEGEEGDLLRIKLVLSKQELKDMLQKGGISVNEVLSLVHAQKGMDDGVHGCNKYNDGSPGWKPALSSSSVVISNTPSEEDVPRKTATWPYMSARHLPSP</sequence>